<gene>
    <name evidence="2" type="ORF">MEDL_46489</name>
</gene>
<dbReference type="AlphaFoldDB" id="A0A8S3TJ72"/>
<feature type="region of interest" description="Disordered" evidence="1">
    <location>
        <begin position="1"/>
        <end position="26"/>
    </location>
</feature>
<accession>A0A8S3TJ72</accession>
<protein>
    <submittedName>
        <fullName evidence="2">Uncharacterized protein</fullName>
    </submittedName>
</protein>
<comment type="caution">
    <text evidence="2">The sequence shown here is derived from an EMBL/GenBank/DDBJ whole genome shotgun (WGS) entry which is preliminary data.</text>
</comment>
<organism evidence="2 3">
    <name type="scientific">Mytilus edulis</name>
    <name type="common">Blue mussel</name>
    <dbReference type="NCBI Taxonomy" id="6550"/>
    <lineage>
        <taxon>Eukaryota</taxon>
        <taxon>Metazoa</taxon>
        <taxon>Spiralia</taxon>
        <taxon>Lophotrochozoa</taxon>
        <taxon>Mollusca</taxon>
        <taxon>Bivalvia</taxon>
        <taxon>Autobranchia</taxon>
        <taxon>Pteriomorphia</taxon>
        <taxon>Mytilida</taxon>
        <taxon>Mytiloidea</taxon>
        <taxon>Mytilidae</taxon>
        <taxon>Mytilinae</taxon>
        <taxon>Mytilus</taxon>
    </lineage>
</organism>
<evidence type="ECO:0000256" key="1">
    <source>
        <dbReference type="SAM" id="MobiDB-lite"/>
    </source>
</evidence>
<dbReference type="Proteomes" id="UP000683360">
    <property type="component" value="Unassembled WGS sequence"/>
</dbReference>
<name>A0A8S3TJ72_MYTED</name>
<sequence length="154" mass="17433">MHALTTIKLTETTGTETRTTRQEMDKSRGCSCGKILPWESRLEEAHERKQAKYQELVTDIQEKNWRTWYFPVEVGCRGFVSQTFWRAFGSLGITGPVRRSLVGKVGRQAEEASGRVWRKREELAGSWLSLLNSVGAPLEIVVDSAETVEERGST</sequence>
<keyword evidence="3" id="KW-1185">Reference proteome</keyword>
<evidence type="ECO:0000313" key="3">
    <source>
        <dbReference type="Proteomes" id="UP000683360"/>
    </source>
</evidence>
<feature type="compositionally biased region" description="Low complexity" evidence="1">
    <location>
        <begin position="1"/>
        <end position="17"/>
    </location>
</feature>
<dbReference type="OrthoDB" id="6038825at2759"/>
<proteinExistence type="predicted"/>
<evidence type="ECO:0000313" key="2">
    <source>
        <dbReference type="EMBL" id="CAG2233813.1"/>
    </source>
</evidence>
<dbReference type="EMBL" id="CAJPWZ010002219">
    <property type="protein sequence ID" value="CAG2233813.1"/>
    <property type="molecule type" value="Genomic_DNA"/>
</dbReference>
<reference evidence="2" key="1">
    <citation type="submission" date="2021-03" db="EMBL/GenBank/DDBJ databases">
        <authorList>
            <person name="Bekaert M."/>
        </authorList>
    </citation>
    <scope>NUCLEOTIDE SEQUENCE</scope>
</reference>